<dbReference type="ESTHER" id="9gamm-i7zgl1">
    <property type="family name" value="VirJ"/>
</dbReference>
<comment type="caution">
    <text evidence="3">The sequence shown here is derived from an EMBL/GenBank/DDBJ whole genome shotgun (WGS) entry which is preliminary data.</text>
</comment>
<proteinExistence type="predicted"/>
<name>I7ZGL1_9GAMM</name>
<keyword evidence="4" id="KW-1185">Reference proteome</keyword>
<sequence>MKLGAHGLAGALALSVSLLARANANEPQQEPPKIEIIDHGRFEHLRLLRPDGAARSTVLLFSGRDGWDKETAVYAETLRQRQTLVAGIDTPALLKKLAEDGDNCEFLDGDLDNLGRFVQAYTHQDDYRAPLLFGSDEGAALVFGVLAQAPAKQFGGGVGVGFCPRSALHPPLCKGTSLQQKPLVGGSVKGSEFLSTSRLRAPFTAVITPESGSCDARNFLSRVPMTELQYPVRRRAGAPSAPAAAIVAYGKLAASVSPPHRRSEALPDLPLVEIEPTAHRAEHRDLFAVLLSGDGGWAGLDEELADTLAAHGIPVVGLDSLRYFWTARTPENVAADIDRVITHYADQWNRPRVMLLGYSQGADVLPFALNRLPPATRDRIALTGAVALSEHAAFEFHVGAWAGASGDESTWPEVRQLADRQDRFMVVCGADDEAAICPKLDAKHYRIQILPGSHHFDGNYENLAGTLIDGLSPPAAAAEPNNEARH</sequence>
<organism evidence="3 4">
    <name type="scientific">Hydrocarboniphaga effusa AP103</name>
    <dbReference type="NCBI Taxonomy" id="1172194"/>
    <lineage>
        <taxon>Bacteria</taxon>
        <taxon>Pseudomonadati</taxon>
        <taxon>Pseudomonadota</taxon>
        <taxon>Gammaproteobacteria</taxon>
        <taxon>Nevskiales</taxon>
        <taxon>Nevskiaceae</taxon>
        <taxon>Hydrocarboniphaga</taxon>
    </lineage>
</organism>
<reference evidence="3 4" key="1">
    <citation type="journal article" date="2012" name="J. Bacteriol.">
        <title>Genome Sequence of n-Alkane-Degrading Hydrocarboniphaga effusa Strain AP103T (ATCC BAA-332T).</title>
        <authorList>
            <person name="Chang H.K."/>
            <person name="Zylstra G.J."/>
            <person name="Chae J.C."/>
        </authorList>
    </citation>
    <scope>NUCLEOTIDE SEQUENCE [LARGE SCALE GENOMIC DNA]</scope>
    <source>
        <strain evidence="3 4">AP103</strain>
    </source>
</reference>
<feature type="signal peptide" evidence="1">
    <location>
        <begin position="1"/>
        <end position="22"/>
    </location>
</feature>
<dbReference type="Gene3D" id="3.40.50.1820">
    <property type="entry name" value="alpha/beta hydrolase"/>
    <property type="match status" value="1"/>
</dbReference>
<accession>I7ZGL1</accession>
<dbReference type="InterPro" id="IPR011225">
    <property type="entry name" value="IV_sec_VirJ"/>
</dbReference>
<dbReference type="InterPro" id="IPR010333">
    <property type="entry name" value="VirJ"/>
</dbReference>
<dbReference type="Proteomes" id="UP000003704">
    <property type="component" value="Unassembled WGS sequence"/>
</dbReference>
<evidence type="ECO:0000313" key="3">
    <source>
        <dbReference type="EMBL" id="EIT71019.1"/>
    </source>
</evidence>
<evidence type="ECO:0000259" key="2">
    <source>
        <dbReference type="Pfam" id="PF06057"/>
    </source>
</evidence>
<feature type="chain" id="PRO_5003713130" description="Bacterial virulence domain-containing protein" evidence="1">
    <location>
        <begin position="23"/>
        <end position="486"/>
    </location>
</feature>
<dbReference type="PATRIC" id="fig|1172194.4.peg.1110"/>
<dbReference type="EMBL" id="AKGD01000001">
    <property type="protein sequence ID" value="EIT71019.1"/>
    <property type="molecule type" value="Genomic_DNA"/>
</dbReference>
<keyword evidence="1" id="KW-0732">Signal</keyword>
<protein>
    <recommendedName>
        <fullName evidence="2">Bacterial virulence domain-containing protein</fullName>
    </recommendedName>
</protein>
<evidence type="ECO:0000313" key="4">
    <source>
        <dbReference type="Proteomes" id="UP000003704"/>
    </source>
</evidence>
<evidence type="ECO:0000256" key="1">
    <source>
        <dbReference type="SAM" id="SignalP"/>
    </source>
</evidence>
<dbReference type="PIRSF" id="PIRSF029063">
    <property type="entry name" value="IV_sec_VirJ"/>
    <property type="match status" value="1"/>
</dbReference>
<dbReference type="InterPro" id="IPR029058">
    <property type="entry name" value="AB_hydrolase_fold"/>
</dbReference>
<dbReference type="STRING" id="1172194.WQQ_11560"/>
<gene>
    <name evidence="3" type="ORF">WQQ_11560</name>
</gene>
<feature type="domain" description="Bacterial virulence" evidence="2">
    <location>
        <begin position="285"/>
        <end position="471"/>
    </location>
</feature>
<dbReference type="SUPFAM" id="SSF53474">
    <property type="entry name" value="alpha/beta-Hydrolases"/>
    <property type="match status" value="2"/>
</dbReference>
<dbReference type="AlphaFoldDB" id="I7ZGL1"/>
<dbReference type="Pfam" id="PF06057">
    <property type="entry name" value="VirJ"/>
    <property type="match status" value="1"/>
</dbReference>